<dbReference type="VEuPathDB" id="FungiDB:B9J08_000792"/>
<dbReference type="VEuPathDB" id="FungiDB:CJI96_0003306"/>
<comment type="similarity">
    <text evidence="2">Belongs to the AB hydrolase superfamily. Epoxide hydrolase family.</text>
</comment>
<dbReference type="Proteomes" id="UP000037122">
    <property type="component" value="Unassembled WGS sequence"/>
</dbReference>
<dbReference type="InterPro" id="IPR000639">
    <property type="entry name" value="Epox_hydrolase-like"/>
</dbReference>
<protein>
    <recommendedName>
        <fullName evidence="3">AB hydrolase-1 domain-containing protein</fullName>
    </recommendedName>
</protein>
<keyword evidence="1" id="KW-0378">Hydrolase</keyword>
<accession>A0A0L0P5N3</accession>
<dbReference type="VEuPathDB" id="FungiDB:CJJ09_002752"/>
<dbReference type="GO" id="GO:0016787">
    <property type="term" value="F:hydrolase activity"/>
    <property type="evidence" value="ECO:0007669"/>
    <property type="project" value="UniProtKB-KW"/>
</dbReference>
<dbReference type="EMBL" id="LGST01000013">
    <property type="protein sequence ID" value="KNE01356.1"/>
    <property type="molecule type" value="Genomic_DNA"/>
</dbReference>
<dbReference type="AlphaFoldDB" id="A0A0L0P5N3"/>
<sequence length="308" mass="35567">MPSITLQNGNRLFSAYSSHPQSAIANLSNFDRVIFFLHGFPDNNKSYDKVLPLIKANYGKKKVLLIAPLLRGYEPSSQGPDTEYKMSDIAGDVKAWILQIVPNKEVPVHLVGHDWGAIVTFKTAQLYPELLTSTVTLAIPYIANLRPWHYLFYAPRQLYCLTYFFTMQYAFIYRQKFGNLLEPGYLDELWKFWSPKWDFKEEIDSVRQTLNEPGVLDAATAYYRNLFRPSIIHERKWLVDFEKVPTLILGGERDGCMVSDLYDLEARLLASTPKVKVQLLSGVGHFLHREDPAKVAELICDWFEKYDQ</sequence>
<evidence type="ECO:0000256" key="2">
    <source>
        <dbReference type="ARBA" id="ARBA00038334"/>
    </source>
</evidence>
<dbReference type="InterPro" id="IPR029058">
    <property type="entry name" value="AB_hydrolase_fold"/>
</dbReference>
<gene>
    <name evidence="4" type="ORF">QG37_01670</name>
</gene>
<dbReference type="VEuPathDB" id="FungiDB:QG37_01670"/>
<dbReference type="PANTHER" id="PTHR43329">
    <property type="entry name" value="EPOXIDE HYDROLASE"/>
    <property type="match status" value="1"/>
</dbReference>
<evidence type="ECO:0000256" key="1">
    <source>
        <dbReference type="ARBA" id="ARBA00022801"/>
    </source>
</evidence>
<dbReference type="Pfam" id="PF00561">
    <property type="entry name" value="Abhydrolase_1"/>
    <property type="match status" value="1"/>
</dbReference>
<name>A0A0L0P5N3_CANAR</name>
<feature type="domain" description="AB hydrolase-1" evidence="3">
    <location>
        <begin position="33"/>
        <end position="291"/>
    </location>
</feature>
<evidence type="ECO:0000313" key="4">
    <source>
        <dbReference type="EMBL" id="KNE01356.1"/>
    </source>
</evidence>
<evidence type="ECO:0000259" key="3">
    <source>
        <dbReference type="Pfam" id="PF00561"/>
    </source>
</evidence>
<evidence type="ECO:0000313" key="5">
    <source>
        <dbReference type="Proteomes" id="UP000037122"/>
    </source>
</evidence>
<dbReference type="Gene3D" id="3.40.50.1820">
    <property type="entry name" value="alpha/beta hydrolase"/>
    <property type="match status" value="1"/>
</dbReference>
<comment type="caution">
    <text evidence="4">The sequence shown here is derived from an EMBL/GenBank/DDBJ whole genome shotgun (WGS) entry which is preliminary data.</text>
</comment>
<dbReference type="InterPro" id="IPR000073">
    <property type="entry name" value="AB_hydrolase_1"/>
</dbReference>
<dbReference type="PRINTS" id="PR00412">
    <property type="entry name" value="EPOXHYDRLASE"/>
</dbReference>
<organism evidence="4 5">
    <name type="scientific">Candidozyma auris</name>
    <name type="common">Yeast</name>
    <name type="synonym">Candida auris</name>
    <dbReference type="NCBI Taxonomy" id="498019"/>
    <lineage>
        <taxon>Eukaryota</taxon>
        <taxon>Fungi</taxon>
        <taxon>Dikarya</taxon>
        <taxon>Ascomycota</taxon>
        <taxon>Saccharomycotina</taxon>
        <taxon>Pichiomycetes</taxon>
        <taxon>Metschnikowiaceae</taxon>
        <taxon>Candidozyma</taxon>
    </lineage>
</organism>
<dbReference type="VEuPathDB" id="FungiDB:CJJ07_005275"/>
<dbReference type="SUPFAM" id="SSF53474">
    <property type="entry name" value="alpha/beta-Hydrolases"/>
    <property type="match status" value="1"/>
</dbReference>
<proteinExistence type="inferred from homology"/>
<dbReference type="VEuPathDB" id="FungiDB:CJI97_000793"/>
<reference evidence="5" key="1">
    <citation type="journal article" date="2015" name="BMC Genomics">
        <title>Draft genome of a commonly misdiagnosed multidrug resistant pathogen Candida auris.</title>
        <authorList>
            <person name="Chatterjee S."/>
            <person name="Alampalli S.V."/>
            <person name="Nageshan R.K."/>
            <person name="Chettiar S.T."/>
            <person name="Joshi S."/>
            <person name="Tatu U.S."/>
        </authorList>
    </citation>
    <scope>NUCLEOTIDE SEQUENCE [LARGE SCALE GENOMIC DNA]</scope>
    <source>
        <strain evidence="5">6684</strain>
    </source>
</reference>